<gene>
    <name evidence="1" type="ORF">EI684_11140</name>
</gene>
<sequence length="137" mass="15285">MIAQTVTLELPELLYAQLQARAARRQRTVADEVLDVLSGAIPATEVLPTELEQTLNQLVHLDDAALWRAGRSRVSGDVATRLNELNAKCQREGLSETEERESEKLVRQYERAMLLRAQAAVLLQQRGHDIASLLATE</sequence>
<name>A0A426TZF2_9CHLR</name>
<organism evidence="1 2">
    <name type="scientific">Candidatus Viridilinea halotolerans</name>
    <dbReference type="NCBI Taxonomy" id="2491704"/>
    <lineage>
        <taxon>Bacteria</taxon>
        <taxon>Bacillati</taxon>
        <taxon>Chloroflexota</taxon>
        <taxon>Chloroflexia</taxon>
        <taxon>Chloroflexales</taxon>
        <taxon>Chloroflexineae</taxon>
        <taxon>Oscillochloridaceae</taxon>
        <taxon>Candidatus Viridilinea</taxon>
    </lineage>
</organism>
<proteinExistence type="predicted"/>
<evidence type="ECO:0000313" key="2">
    <source>
        <dbReference type="Proteomes" id="UP000280307"/>
    </source>
</evidence>
<reference evidence="1 2" key="1">
    <citation type="submission" date="2018-12" db="EMBL/GenBank/DDBJ databases">
        <title>Genome Sequence of Candidatus Viridilinea halotolerans isolated from saline sulfide-rich spring.</title>
        <authorList>
            <person name="Grouzdev D.S."/>
            <person name="Burganskaya E.I."/>
            <person name="Krutkina M.S."/>
            <person name="Sukhacheva M.V."/>
            <person name="Gorlenko V.M."/>
        </authorList>
    </citation>
    <scope>NUCLEOTIDE SEQUENCE [LARGE SCALE GENOMIC DNA]</scope>
    <source>
        <strain evidence="1">Chok-6</strain>
    </source>
</reference>
<evidence type="ECO:0000313" key="1">
    <source>
        <dbReference type="EMBL" id="RRR71711.1"/>
    </source>
</evidence>
<dbReference type="EMBL" id="RSAS01000432">
    <property type="protein sequence ID" value="RRR71711.1"/>
    <property type="molecule type" value="Genomic_DNA"/>
</dbReference>
<dbReference type="AlphaFoldDB" id="A0A426TZF2"/>
<dbReference type="Proteomes" id="UP000280307">
    <property type="component" value="Unassembled WGS sequence"/>
</dbReference>
<comment type="caution">
    <text evidence="1">The sequence shown here is derived from an EMBL/GenBank/DDBJ whole genome shotgun (WGS) entry which is preliminary data.</text>
</comment>
<accession>A0A426TZF2</accession>
<protein>
    <submittedName>
        <fullName evidence="1">Uncharacterized protein</fullName>
    </submittedName>
</protein>